<name>S4W3M9_9VIRU</name>
<protein>
    <submittedName>
        <fullName evidence="1">F-box domain containing protein</fullName>
    </submittedName>
</protein>
<dbReference type="KEGG" id="vg:16607064"/>
<dbReference type="EMBL" id="KC977571">
    <property type="protein sequence ID" value="AGO85277.1"/>
    <property type="molecule type" value="Genomic_DNA"/>
</dbReference>
<proteinExistence type="predicted"/>
<organism evidence="1 2">
    <name type="scientific">Pandoravirus salinus</name>
    <dbReference type="NCBI Taxonomy" id="1349410"/>
    <lineage>
        <taxon>Viruses</taxon>
        <taxon>Pandoravirus</taxon>
    </lineage>
</organism>
<evidence type="ECO:0000313" key="1">
    <source>
        <dbReference type="EMBL" id="AGO85277.1"/>
    </source>
</evidence>
<evidence type="ECO:0000313" key="2">
    <source>
        <dbReference type="Proteomes" id="UP000204584"/>
    </source>
</evidence>
<reference evidence="1 2" key="1">
    <citation type="journal article" date="2013" name="Science">
        <title>Pandoraviruses: amoeba viruses with genomes up to 2.5 Mb reaching that of parasitic eukaryotes.</title>
        <authorList>
            <person name="Philippe N."/>
            <person name="Legendre M."/>
            <person name="Doutre G."/>
            <person name="Coute Y."/>
            <person name="Poirot O."/>
            <person name="Lescot M."/>
            <person name="Arslan D."/>
            <person name="Seltzer V."/>
            <person name="Bertaux L."/>
            <person name="Bruley C."/>
            <person name="Garin J."/>
            <person name="Claverie J.M."/>
            <person name="Abergel C."/>
        </authorList>
    </citation>
    <scope>NUCLEOTIDE SEQUENCE [LARGE SCALE GENOMIC DNA]</scope>
</reference>
<gene>
    <name evidence="1" type="ORF">psal_cds_1068</name>
</gene>
<dbReference type="GeneID" id="16607064"/>
<sequence>MFAPSVDANGHITVLSHELWDHILNGADPNGRALLDPRFRFAARMTCRLWHAVVSSPSEADRRRIVATLSAMLVDPPRITAEATGRMAIGAAVCASAMADLFAASDDDSALETLTARLAPSTDIAVWRWRLVDAMAASGVDRHFDRALALPDRESVRVCVATGERAVDSYSALPAYYRMCIHRHYVRGADVLANLLSLDDLRDAATVAILHDRPSSLMIILAHICRRHS</sequence>
<keyword evidence="2" id="KW-1185">Reference proteome</keyword>
<dbReference type="Proteomes" id="UP000204584">
    <property type="component" value="Segment"/>
</dbReference>
<dbReference type="RefSeq" id="YP_008438351.1">
    <property type="nucleotide sequence ID" value="NC_022098.1"/>
</dbReference>
<accession>S4W3M9</accession>